<dbReference type="STRING" id="55209.HA50_25465"/>
<dbReference type="PRINTS" id="PR01035">
    <property type="entry name" value="TCRTETA"/>
</dbReference>
<dbReference type="GO" id="GO:0022857">
    <property type="term" value="F:transmembrane transporter activity"/>
    <property type="evidence" value="ECO:0007669"/>
    <property type="project" value="InterPro"/>
</dbReference>
<evidence type="ECO:0000256" key="2">
    <source>
        <dbReference type="ARBA" id="ARBA00022448"/>
    </source>
</evidence>
<feature type="transmembrane region" description="Helical" evidence="7">
    <location>
        <begin position="344"/>
        <end position="362"/>
    </location>
</feature>
<reference evidence="9 10" key="1">
    <citation type="journal article" date="2017" name="Antonie Van Leeuwenhoek">
        <title>Phylogenomic resolution of the bacterial genus Pantoea and its relationship with Erwinia and Tatumella.</title>
        <authorList>
            <person name="Palmer M."/>
            <person name="Steenkamp E.T."/>
            <person name="Coetzee M.P."/>
            <person name="Chan W.Y."/>
            <person name="van Zyl E."/>
            <person name="De Maayer P."/>
            <person name="Coutinho T.A."/>
            <person name="Blom J."/>
            <person name="Smits T.H."/>
            <person name="Duffy B."/>
            <person name="Venter S.N."/>
        </authorList>
    </citation>
    <scope>NUCLEOTIDE SEQUENCE [LARGE SCALE GENOMIC DNA]</scope>
    <source>
        <strain evidence="9 10">LMG 2657</strain>
    </source>
</reference>
<comment type="caution">
    <text evidence="9">The sequence shown here is derived from an EMBL/GenBank/DDBJ whole genome shotgun (WGS) entry which is preliminary data.</text>
</comment>
<evidence type="ECO:0000256" key="4">
    <source>
        <dbReference type="ARBA" id="ARBA00022692"/>
    </source>
</evidence>
<feature type="transmembrane region" description="Helical" evidence="7">
    <location>
        <begin position="12"/>
        <end position="37"/>
    </location>
</feature>
<feature type="transmembrane region" description="Helical" evidence="7">
    <location>
        <begin position="137"/>
        <end position="158"/>
    </location>
</feature>
<dbReference type="InterPro" id="IPR001958">
    <property type="entry name" value="Tet-R_TetA/multi-R_MdtG-like"/>
</dbReference>
<evidence type="ECO:0000313" key="10">
    <source>
        <dbReference type="Proteomes" id="UP000193749"/>
    </source>
</evidence>
<evidence type="ECO:0000256" key="5">
    <source>
        <dbReference type="ARBA" id="ARBA00022989"/>
    </source>
</evidence>
<keyword evidence="2" id="KW-0813">Transport</keyword>
<feature type="transmembrane region" description="Helical" evidence="7">
    <location>
        <begin position="108"/>
        <end position="130"/>
    </location>
</feature>
<feature type="transmembrane region" description="Helical" evidence="7">
    <location>
        <begin position="211"/>
        <end position="234"/>
    </location>
</feature>
<keyword evidence="3" id="KW-1003">Cell membrane</keyword>
<dbReference type="InterPro" id="IPR036259">
    <property type="entry name" value="MFS_trans_sf"/>
</dbReference>
<dbReference type="InterPro" id="IPR011701">
    <property type="entry name" value="MFS"/>
</dbReference>
<keyword evidence="10" id="KW-1185">Reference proteome</keyword>
<dbReference type="Gene3D" id="1.20.1250.20">
    <property type="entry name" value="MFS general substrate transporter like domains"/>
    <property type="match status" value="2"/>
</dbReference>
<dbReference type="PANTHER" id="PTHR43414">
    <property type="entry name" value="MULTIDRUG RESISTANCE PROTEIN MDTG"/>
    <property type="match status" value="1"/>
</dbReference>
<keyword evidence="4 7" id="KW-0812">Transmembrane</keyword>
<protein>
    <submittedName>
        <fullName evidence="9">MFS transporter</fullName>
    </submittedName>
</protein>
<dbReference type="PANTHER" id="PTHR43414:SF1">
    <property type="entry name" value="PEPTIDE PERMEASE"/>
    <property type="match status" value="1"/>
</dbReference>
<dbReference type="SUPFAM" id="SSF103473">
    <property type="entry name" value="MFS general substrate transporter"/>
    <property type="match status" value="1"/>
</dbReference>
<dbReference type="Pfam" id="PF00083">
    <property type="entry name" value="Sugar_tr"/>
    <property type="match status" value="1"/>
</dbReference>
<dbReference type="InterPro" id="IPR020846">
    <property type="entry name" value="MFS_dom"/>
</dbReference>
<feature type="transmembrane region" description="Helical" evidence="7">
    <location>
        <begin position="254"/>
        <end position="274"/>
    </location>
</feature>
<dbReference type="OrthoDB" id="65739at2"/>
<keyword evidence="6 7" id="KW-0472">Membrane</keyword>
<feature type="transmembrane region" description="Helical" evidence="7">
    <location>
        <begin position="310"/>
        <end position="332"/>
    </location>
</feature>
<gene>
    <name evidence="9" type="ORF">HA50_25465</name>
</gene>
<dbReference type="RefSeq" id="WP_084879651.1">
    <property type="nucleotide sequence ID" value="NZ_JAGGMY010000002.1"/>
</dbReference>
<dbReference type="GO" id="GO:0005886">
    <property type="term" value="C:plasma membrane"/>
    <property type="evidence" value="ECO:0007669"/>
    <property type="project" value="UniProtKB-SubCell"/>
</dbReference>
<dbReference type="AlphaFoldDB" id="A0A1X1ELY8"/>
<comment type="subcellular location">
    <subcellularLocation>
        <location evidence="1">Cell membrane</location>
        <topology evidence="1">Multi-pass membrane protein</topology>
    </subcellularLocation>
</comment>
<dbReference type="InterPro" id="IPR005828">
    <property type="entry name" value="MFS_sugar_transport-like"/>
</dbReference>
<dbReference type="Proteomes" id="UP000193749">
    <property type="component" value="Unassembled WGS sequence"/>
</dbReference>
<dbReference type="EMBL" id="MLJI01000002">
    <property type="protein sequence ID" value="ORM89935.1"/>
    <property type="molecule type" value="Genomic_DNA"/>
</dbReference>
<sequence length="403" mass="42646">MSESGNSYWQRNLIICMVGAFSTVFAMTLMLPFLPLFVEQLGVSGHAAIVQWSGVAYSATFLSAGLIAPVWGRLGDRYGRKAMLVRASLGMAIMVSLMGFATNIWHLLVLRLLVGLAGGYSSGATILIAVQVPAKRSGWALGMIASGVMAGNLAGPIAGGWLPPLIGIRTTFWLAGALIFMAFLLTLLLIREPVKSPGKATKTKTVSWAELPGKGAVICMLLTGLLLMLANMSIEPIITVFIRTLTSDTASVTHTAGLVMSAAALGSVLSASWLGRLADRIGHIRVITNALIVAGLLLIPQAFVTAGWQLIVLRFLMGIALGGLLPCIAAVIRSHVPEERIGGIMGYSLSAQFIGQFTGPLLGGFTGAHLGMRFVFLVTSLLMLAGAALNWRVLQRRKASPHK</sequence>
<evidence type="ECO:0000256" key="1">
    <source>
        <dbReference type="ARBA" id="ARBA00004651"/>
    </source>
</evidence>
<evidence type="ECO:0000256" key="6">
    <source>
        <dbReference type="ARBA" id="ARBA00023136"/>
    </source>
</evidence>
<organism evidence="9 10">
    <name type="scientific">Pantoea cypripedii</name>
    <name type="common">Pectobacterium cypripedii</name>
    <name type="synonym">Erwinia cypripedii</name>
    <dbReference type="NCBI Taxonomy" id="55209"/>
    <lineage>
        <taxon>Bacteria</taxon>
        <taxon>Pseudomonadati</taxon>
        <taxon>Pseudomonadota</taxon>
        <taxon>Gammaproteobacteria</taxon>
        <taxon>Enterobacterales</taxon>
        <taxon>Erwiniaceae</taxon>
        <taxon>Pantoea</taxon>
    </lineage>
</organism>
<feature type="transmembrane region" description="Helical" evidence="7">
    <location>
        <begin position="83"/>
        <end position="102"/>
    </location>
</feature>
<name>A0A1X1ELY8_PANCY</name>
<feature type="transmembrane region" description="Helical" evidence="7">
    <location>
        <begin position="286"/>
        <end position="304"/>
    </location>
</feature>
<evidence type="ECO:0000259" key="8">
    <source>
        <dbReference type="PROSITE" id="PS50850"/>
    </source>
</evidence>
<feature type="transmembrane region" description="Helical" evidence="7">
    <location>
        <begin position="374"/>
        <end position="394"/>
    </location>
</feature>
<dbReference type="Pfam" id="PF07690">
    <property type="entry name" value="MFS_1"/>
    <property type="match status" value="1"/>
</dbReference>
<feature type="transmembrane region" description="Helical" evidence="7">
    <location>
        <begin position="49"/>
        <end position="71"/>
    </location>
</feature>
<evidence type="ECO:0000256" key="7">
    <source>
        <dbReference type="SAM" id="Phobius"/>
    </source>
</evidence>
<dbReference type="PROSITE" id="PS50850">
    <property type="entry name" value="MFS"/>
    <property type="match status" value="1"/>
</dbReference>
<evidence type="ECO:0000256" key="3">
    <source>
        <dbReference type="ARBA" id="ARBA00022475"/>
    </source>
</evidence>
<keyword evidence="5 7" id="KW-1133">Transmembrane helix</keyword>
<accession>A0A1X1ELY8</accession>
<evidence type="ECO:0000313" key="9">
    <source>
        <dbReference type="EMBL" id="ORM89935.1"/>
    </source>
</evidence>
<proteinExistence type="predicted"/>
<feature type="transmembrane region" description="Helical" evidence="7">
    <location>
        <begin position="170"/>
        <end position="190"/>
    </location>
</feature>
<feature type="domain" description="Major facilitator superfamily (MFS) profile" evidence="8">
    <location>
        <begin position="12"/>
        <end position="398"/>
    </location>
</feature>